<dbReference type="Proteomes" id="UP000324222">
    <property type="component" value="Unassembled WGS sequence"/>
</dbReference>
<reference evidence="2 3" key="1">
    <citation type="submission" date="2019-05" db="EMBL/GenBank/DDBJ databases">
        <title>Another draft genome of Portunus trituberculatus and its Hox gene families provides insights of decapod evolution.</title>
        <authorList>
            <person name="Jeong J.-H."/>
            <person name="Song I."/>
            <person name="Kim S."/>
            <person name="Choi T."/>
            <person name="Kim D."/>
            <person name="Ryu S."/>
            <person name="Kim W."/>
        </authorList>
    </citation>
    <scope>NUCLEOTIDE SEQUENCE [LARGE SCALE GENOMIC DNA]</scope>
    <source>
        <tissue evidence="2">Muscle</tissue>
    </source>
</reference>
<evidence type="ECO:0000313" key="3">
    <source>
        <dbReference type="Proteomes" id="UP000324222"/>
    </source>
</evidence>
<dbReference type="AlphaFoldDB" id="A0A5B7H6A8"/>
<comment type="caution">
    <text evidence="2">The sequence shown here is derived from an EMBL/GenBank/DDBJ whole genome shotgun (WGS) entry which is preliminary data.</text>
</comment>
<feature type="compositionally biased region" description="Basic and acidic residues" evidence="1">
    <location>
        <begin position="75"/>
        <end position="84"/>
    </location>
</feature>
<keyword evidence="3" id="KW-1185">Reference proteome</keyword>
<accession>A0A5B7H6A8</accession>
<sequence length="110" mass="12337">MVVSLEALCKACCMLETACAIRESLLGTESPNLTSLKKAPKTKTQNLKFWIYRIPCTASCKWSKSEPEQGGQTSKEFRGRKGAKEGLTTDPFPFWSSSLTMYAFRLPRHV</sequence>
<evidence type="ECO:0000313" key="2">
    <source>
        <dbReference type="EMBL" id="MPC67640.1"/>
    </source>
</evidence>
<dbReference type="EMBL" id="VSRR010026535">
    <property type="protein sequence ID" value="MPC67640.1"/>
    <property type="molecule type" value="Genomic_DNA"/>
</dbReference>
<evidence type="ECO:0000256" key="1">
    <source>
        <dbReference type="SAM" id="MobiDB-lite"/>
    </source>
</evidence>
<gene>
    <name evidence="2" type="ORF">E2C01_061818</name>
</gene>
<organism evidence="2 3">
    <name type="scientific">Portunus trituberculatus</name>
    <name type="common">Swimming crab</name>
    <name type="synonym">Neptunus trituberculatus</name>
    <dbReference type="NCBI Taxonomy" id="210409"/>
    <lineage>
        <taxon>Eukaryota</taxon>
        <taxon>Metazoa</taxon>
        <taxon>Ecdysozoa</taxon>
        <taxon>Arthropoda</taxon>
        <taxon>Crustacea</taxon>
        <taxon>Multicrustacea</taxon>
        <taxon>Malacostraca</taxon>
        <taxon>Eumalacostraca</taxon>
        <taxon>Eucarida</taxon>
        <taxon>Decapoda</taxon>
        <taxon>Pleocyemata</taxon>
        <taxon>Brachyura</taxon>
        <taxon>Eubrachyura</taxon>
        <taxon>Portunoidea</taxon>
        <taxon>Portunidae</taxon>
        <taxon>Portuninae</taxon>
        <taxon>Portunus</taxon>
    </lineage>
</organism>
<feature type="region of interest" description="Disordered" evidence="1">
    <location>
        <begin position="62"/>
        <end position="87"/>
    </location>
</feature>
<name>A0A5B7H6A8_PORTR</name>
<protein>
    <submittedName>
        <fullName evidence="2">Uncharacterized protein</fullName>
    </submittedName>
</protein>
<proteinExistence type="predicted"/>